<accession>A0A3Q0EKQ9</accession>
<evidence type="ECO:0000313" key="2">
    <source>
        <dbReference type="Proteomes" id="UP000087766"/>
    </source>
</evidence>
<proteinExistence type="predicted"/>
<dbReference type="GeneID" id="111240781"/>
<sequence>MGKKRSSKYMHQKSMGFTANQIKDFIFHNKNITVSTVKKRPREPRKWLKRECKTKISTEELKDLLLRLISYILIWRILIKCLLSVMCIALLIRNCLAMRWTGIKFFKLSSRLMIH</sequence>
<name>A0A3Q0EKQ9_VIGRR</name>
<dbReference type="RefSeq" id="XP_022632245.1">
    <property type="nucleotide sequence ID" value="XM_022776524.1"/>
</dbReference>
<organism evidence="2 3">
    <name type="scientific">Vigna radiata var. radiata</name>
    <name type="common">Mung bean</name>
    <name type="synonym">Phaseolus aureus</name>
    <dbReference type="NCBI Taxonomy" id="3916"/>
    <lineage>
        <taxon>Eukaryota</taxon>
        <taxon>Viridiplantae</taxon>
        <taxon>Streptophyta</taxon>
        <taxon>Embryophyta</taxon>
        <taxon>Tracheophyta</taxon>
        <taxon>Spermatophyta</taxon>
        <taxon>Magnoliopsida</taxon>
        <taxon>eudicotyledons</taxon>
        <taxon>Gunneridae</taxon>
        <taxon>Pentapetalae</taxon>
        <taxon>rosids</taxon>
        <taxon>fabids</taxon>
        <taxon>Fabales</taxon>
        <taxon>Fabaceae</taxon>
        <taxon>Papilionoideae</taxon>
        <taxon>50 kb inversion clade</taxon>
        <taxon>NPAAA clade</taxon>
        <taxon>indigoferoid/millettioid clade</taxon>
        <taxon>Phaseoleae</taxon>
        <taxon>Vigna</taxon>
    </lineage>
</organism>
<keyword evidence="1" id="KW-0472">Membrane</keyword>
<feature type="transmembrane region" description="Helical" evidence="1">
    <location>
        <begin position="68"/>
        <end position="92"/>
    </location>
</feature>
<dbReference type="Proteomes" id="UP000087766">
    <property type="component" value="Unplaced"/>
</dbReference>
<protein>
    <submittedName>
        <fullName evidence="3">Uncharacterized protein LOC111240781</fullName>
    </submittedName>
</protein>
<dbReference type="AlphaFoldDB" id="A0A3Q0EKQ9"/>
<dbReference type="KEGG" id="vra:111240781"/>
<keyword evidence="2" id="KW-1185">Reference proteome</keyword>
<evidence type="ECO:0000313" key="3">
    <source>
        <dbReference type="RefSeq" id="XP_022632245.1"/>
    </source>
</evidence>
<reference evidence="3" key="1">
    <citation type="submission" date="2025-08" db="UniProtKB">
        <authorList>
            <consortium name="RefSeq"/>
        </authorList>
    </citation>
    <scope>IDENTIFICATION</scope>
    <source>
        <tissue evidence="3">Leaf</tissue>
    </source>
</reference>
<keyword evidence="1" id="KW-1133">Transmembrane helix</keyword>
<evidence type="ECO:0000256" key="1">
    <source>
        <dbReference type="SAM" id="Phobius"/>
    </source>
</evidence>
<gene>
    <name evidence="3" type="primary">LOC111240781</name>
</gene>
<keyword evidence="1" id="KW-0812">Transmembrane</keyword>